<name>A0A0J6VZX1_9MYCO</name>
<comment type="caution">
    <text evidence="8">The sequence shown here is derived from an EMBL/GenBank/DDBJ whole genome shotgun (WGS) entry which is preliminary data.</text>
</comment>
<feature type="transmembrane region" description="Helical" evidence="6">
    <location>
        <begin position="60"/>
        <end position="79"/>
    </location>
</feature>
<proteinExistence type="predicted"/>
<keyword evidence="3 6" id="KW-1133">Transmembrane helix</keyword>
<keyword evidence="2 6" id="KW-0812">Transmembrane</keyword>
<evidence type="ECO:0000256" key="6">
    <source>
        <dbReference type="SAM" id="Phobius"/>
    </source>
</evidence>
<dbReference type="AlphaFoldDB" id="A0A0J6VZX1"/>
<gene>
    <name evidence="8" type="ORF">MCHLDSM_02769</name>
</gene>
<evidence type="ECO:0000256" key="3">
    <source>
        <dbReference type="ARBA" id="ARBA00022989"/>
    </source>
</evidence>
<comment type="subcellular location">
    <subcellularLocation>
        <location evidence="1">Membrane</location>
        <topology evidence="1">Multi-pass membrane protein</topology>
    </subcellularLocation>
</comment>
<feature type="domain" description="Integral membrane bound transporter" evidence="7">
    <location>
        <begin position="307"/>
        <end position="437"/>
    </location>
</feature>
<organism evidence="8 9">
    <name type="scientific">Mycolicibacterium chlorophenolicum</name>
    <dbReference type="NCBI Taxonomy" id="37916"/>
    <lineage>
        <taxon>Bacteria</taxon>
        <taxon>Bacillati</taxon>
        <taxon>Actinomycetota</taxon>
        <taxon>Actinomycetes</taxon>
        <taxon>Mycobacteriales</taxon>
        <taxon>Mycobacteriaceae</taxon>
        <taxon>Mycolicibacterium</taxon>
    </lineage>
</organism>
<keyword evidence="4 6" id="KW-0472">Membrane</keyword>
<evidence type="ECO:0000256" key="5">
    <source>
        <dbReference type="SAM" id="MobiDB-lite"/>
    </source>
</evidence>
<protein>
    <recommendedName>
        <fullName evidence="7">Integral membrane bound transporter domain-containing protein</fullName>
    </recommendedName>
</protein>
<feature type="transmembrane region" description="Helical" evidence="6">
    <location>
        <begin position="390"/>
        <end position="408"/>
    </location>
</feature>
<keyword evidence="9" id="KW-1185">Reference proteome</keyword>
<feature type="transmembrane region" description="Helical" evidence="6">
    <location>
        <begin position="85"/>
        <end position="105"/>
    </location>
</feature>
<feature type="transmembrane region" description="Helical" evidence="6">
    <location>
        <begin position="27"/>
        <end position="48"/>
    </location>
</feature>
<accession>A0A0J6VZX1</accession>
<dbReference type="STRING" id="37916.MCHLDSM_02769"/>
<dbReference type="Proteomes" id="UP000036513">
    <property type="component" value="Unassembled WGS sequence"/>
</dbReference>
<evidence type="ECO:0000256" key="2">
    <source>
        <dbReference type="ARBA" id="ARBA00022692"/>
    </source>
</evidence>
<evidence type="ECO:0000256" key="1">
    <source>
        <dbReference type="ARBA" id="ARBA00004141"/>
    </source>
</evidence>
<feature type="region of interest" description="Disordered" evidence="5">
    <location>
        <begin position="255"/>
        <end position="279"/>
    </location>
</feature>
<feature type="transmembrane region" description="Helical" evidence="6">
    <location>
        <begin position="297"/>
        <end position="315"/>
    </location>
</feature>
<feature type="transmembrane region" description="Helical" evidence="6">
    <location>
        <begin position="420"/>
        <end position="441"/>
    </location>
</feature>
<dbReference type="InterPro" id="IPR049453">
    <property type="entry name" value="Memb_transporter_dom"/>
</dbReference>
<evidence type="ECO:0000259" key="7">
    <source>
        <dbReference type="Pfam" id="PF13515"/>
    </source>
</evidence>
<dbReference type="RefSeq" id="WP_053082969.1">
    <property type="nucleotide sequence ID" value="NZ_JYNL01000023.1"/>
</dbReference>
<sequence>MRKPEPVAPPRLPIAVRAAVSTAIPVLLGWAAGDVGAGLIATLGAFTSRFGVGRPYLSRGVQLAVVAVALAAAVAAGAWAADIAWLGVLTISAVAVAAVWLCTALAVGPPGAYVFVVACAAGVGVSASHLSPGQIALLVLAGGAIAWLVQMVGAATGFRRPERAAVRTAAEAVAGYLDTVGEPDQDRARHRAATALHQAWTNLVNHQPLAAPAGSELARLRATTHAVHVLFADAMSAAARGEAPEPGSAEVARALGARRVEPDTTAHRDPDRLPLGRPPTRDLLRQALQTGSQTRRVMVRVALGVPLAGFAAVGLGVDRAYWAMAAAVLVLHQGTPLWRTLRRGAERLAGTWIGLGLAAAVIVVHPQGWFLAVVLALLNFAIEMLVTRNYLLASVFITATALTIGTASRHLEPGQVGHLLLARGLDTLIGCAVGMAVYVVLAGRQEIRRLDDAIARTRAAIAATEPFVAAGDAVSLPARAARRDLQRATLDMLEAHEAATGGSKDQRAAAHRLWPDVVAVEHISYETIAALWAIETR</sequence>
<feature type="transmembrane region" description="Helical" evidence="6">
    <location>
        <begin position="135"/>
        <end position="158"/>
    </location>
</feature>
<feature type="transmembrane region" description="Helical" evidence="6">
    <location>
        <begin position="353"/>
        <end position="378"/>
    </location>
</feature>
<feature type="compositionally biased region" description="Basic and acidic residues" evidence="5">
    <location>
        <begin position="258"/>
        <end position="279"/>
    </location>
</feature>
<reference evidence="8 9" key="1">
    <citation type="journal article" date="2015" name="Genome Biol. Evol.">
        <title>Characterization of Three Mycobacterium spp. with Potential Use in Bioremediation by Genome Sequencing and Comparative Genomics.</title>
        <authorList>
            <person name="Das S."/>
            <person name="Pettersson B.M."/>
            <person name="Behra P.R."/>
            <person name="Ramesh M."/>
            <person name="Dasgupta S."/>
            <person name="Bhattacharya A."/>
            <person name="Kirsebom L.A."/>
        </authorList>
    </citation>
    <scope>NUCLEOTIDE SEQUENCE [LARGE SCALE GENOMIC DNA]</scope>
    <source>
        <strain evidence="8 9">DSM 43826</strain>
    </source>
</reference>
<dbReference type="GO" id="GO:0016020">
    <property type="term" value="C:membrane"/>
    <property type="evidence" value="ECO:0007669"/>
    <property type="project" value="UniProtKB-SubCell"/>
</dbReference>
<evidence type="ECO:0000313" key="8">
    <source>
        <dbReference type="EMBL" id="KMO76620.1"/>
    </source>
</evidence>
<dbReference type="Pfam" id="PF13515">
    <property type="entry name" value="FUSC_2"/>
    <property type="match status" value="1"/>
</dbReference>
<dbReference type="PATRIC" id="fig|37916.4.peg.2695"/>
<evidence type="ECO:0000313" key="9">
    <source>
        <dbReference type="Proteomes" id="UP000036513"/>
    </source>
</evidence>
<evidence type="ECO:0000256" key="4">
    <source>
        <dbReference type="ARBA" id="ARBA00023136"/>
    </source>
</evidence>
<dbReference type="EMBL" id="JYNL01000023">
    <property type="protein sequence ID" value="KMO76620.1"/>
    <property type="molecule type" value="Genomic_DNA"/>
</dbReference>